<gene>
    <name evidence="13" type="ORF">RHSIM_Rhsim11G0058000</name>
</gene>
<evidence type="ECO:0000313" key="13">
    <source>
        <dbReference type="EMBL" id="KAF7127824.1"/>
    </source>
</evidence>
<dbReference type="EMBL" id="WJXA01000011">
    <property type="protein sequence ID" value="KAF7127824.1"/>
    <property type="molecule type" value="Genomic_DNA"/>
</dbReference>
<dbReference type="SUPFAM" id="SSF52833">
    <property type="entry name" value="Thioredoxin-like"/>
    <property type="match status" value="2"/>
</dbReference>
<evidence type="ECO:0000256" key="7">
    <source>
        <dbReference type="ARBA" id="ARBA00023157"/>
    </source>
</evidence>
<keyword evidence="3 10" id="KW-0812">Transmembrane</keyword>
<dbReference type="Gene3D" id="3.40.30.10">
    <property type="entry name" value="Glutaredoxin"/>
    <property type="match status" value="2"/>
</dbReference>
<reference evidence="13" key="1">
    <citation type="submission" date="2019-11" db="EMBL/GenBank/DDBJ databases">
        <authorList>
            <person name="Liu Y."/>
            <person name="Hou J."/>
            <person name="Li T.-Q."/>
            <person name="Guan C.-H."/>
            <person name="Wu X."/>
            <person name="Wu H.-Z."/>
            <person name="Ling F."/>
            <person name="Zhang R."/>
            <person name="Shi X.-G."/>
            <person name="Ren J.-P."/>
            <person name="Chen E.-F."/>
            <person name="Sun J.-M."/>
        </authorList>
    </citation>
    <scope>NUCLEOTIDE SEQUENCE</scope>
    <source>
        <strain evidence="13">Adult_tree_wgs_1</strain>
        <tissue evidence="13">Leaves</tissue>
    </source>
</reference>
<keyword evidence="4 11" id="KW-0732">Signal</keyword>
<evidence type="ECO:0000256" key="2">
    <source>
        <dbReference type="ARBA" id="ARBA00006347"/>
    </source>
</evidence>
<feature type="domain" description="Thioredoxin" evidence="12">
    <location>
        <begin position="15"/>
        <end position="139"/>
    </location>
</feature>
<evidence type="ECO:0000256" key="1">
    <source>
        <dbReference type="ARBA" id="ARBA00004167"/>
    </source>
</evidence>
<keyword evidence="5 10" id="KW-1133">Transmembrane helix</keyword>
<feature type="transmembrane region" description="Helical" evidence="10">
    <location>
        <begin position="369"/>
        <end position="395"/>
    </location>
</feature>
<dbReference type="GO" id="GO:0006457">
    <property type="term" value="P:protein folding"/>
    <property type="evidence" value="ECO:0007669"/>
    <property type="project" value="TreeGrafter"/>
</dbReference>
<keyword evidence="7" id="KW-1015">Disulfide bond</keyword>
<evidence type="ECO:0000256" key="5">
    <source>
        <dbReference type="ARBA" id="ARBA00022989"/>
    </source>
</evidence>
<evidence type="ECO:0000256" key="8">
    <source>
        <dbReference type="ARBA" id="ARBA00023284"/>
    </source>
</evidence>
<evidence type="ECO:0000256" key="10">
    <source>
        <dbReference type="SAM" id="Phobius"/>
    </source>
</evidence>
<dbReference type="OrthoDB" id="74910at2759"/>
<name>A0A834LBD9_RHOSS</name>
<dbReference type="GO" id="GO:0034976">
    <property type="term" value="P:response to endoplasmic reticulum stress"/>
    <property type="evidence" value="ECO:0007669"/>
    <property type="project" value="TreeGrafter"/>
</dbReference>
<feature type="compositionally biased region" description="Basic and acidic residues" evidence="9">
    <location>
        <begin position="423"/>
        <end position="435"/>
    </location>
</feature>
<dbReference type="GO" id="GO:0016020">
    <property type="term" value="C:membrane"/>
    <property type="evidence" value="ECO:0007669"/>
    <property type="project" value="UniProtKB-SubCell"/>
</dbReference>
<feature type="chain" id="PRO_5032974119" description="Thioredoxin domain-containing protein" evidence="11">
    <location>
        <begin position="22"/>
        <end position="435"/>
    </location>
</feature>
<sequence length="435" mass="49026">MQLLLVLALSISLSLLPSISSSSSSNQFVIDGKVLELTESTFDTVISTFDYVFVDFYAPWCGHCKHLSPELDKAALVLAELGAPILIAKVNADKFTRLARKYEIDGFPTLKIFMHGVPTDYFGPRKAELLVQYLKKFVASDVAILKSDSDIINFVEAAGTDFPIYVGFGVDESMISNLAIKYKKKAWFSVAKDFSEDVMVLYDFDKVPALASFHPNYNEHSIFYGPFEDQFLEAFIKQNLFPLVLPINRETLKLLKDDDRKVVLTIVEDEEDEKSKELIKLLKAAASANRDLVFGYVGFKQWEEFSESFEITKRTKLPKMVVWDGNEEYFSVIGSESIDEHDQGSQITRFLEGYREGSVIQKQISGQSFMGYINSLIGMRLIYIIVFMVAVIMLLQTINKEEPLRVGTRDTNDGGSSSTSPAESKEVHRSGDKED</sequence>
<comment type="similarity">
    <text evidence="2">Belongs to the protein disulfide isomerase family.</text>
</comment>
<protein>
    <recommendedName>
        <fullName evidence="12">Thioredoxin domain-containing protein</fullName>
    </recommendedName>
</protein>
<evidence type="ECO:0000256" key="4">
    <source>
        <dbReference type="ARBA" id="ARBA00022729"/>
    </source>
</evidence>
<comment type="caution">
    <text evidence="13">The sequence shown here is derived from an EMBL/GenBank/DDBJ whole genome shotgun (WGS) entry which is preliminary data.</text>
</comment>
<evidence type="ECO:0000256" key="9">
    <source>
        <dbReference type="SAM" id="MobiDB-lite"/>
    </source>
</evidence>
<dbReference type="Proteomes" id="UP000626092">
    <property type="component" value="Unassembled WGS sequence"/>
</dbReference>
<dbReference type="PRINTS" id="PR00421">
    <property type="entry name" value="THIOREDOXIN"/>
</dbReference>
<feature type="signal peptide" evidence="11">
    <location>
        <begin position="1"/>
        <end position="21"/>
    </location>
</feature>
<dbReference type="GO" id="GO:0005783">
    <property type="term" value="C:endoplasmic reticulum"/>
    <property type="evidence" value="ECO:0007669"/>
    <property type="project" value="TreeGrafter"/>
</dbReference>
<keyword evidence="8" id="KW-0676">Redox-active center</keyword>
<evidence type="ECO:0000256" key="11">
    <source>
        <dbReference type="SAM" id="SignalP"/>
    </source>
</evidence>
<dbReference type="InterPro" id="IPR013766">
    <property type="entry name" value="Thioredoxin_domain"/>
</dbReference>
<comment type="subcellular location">
    <subcellularLocation>
        <location evidence="1">Membrane</location>
        <topology evidence="1">Single-pass membrane protein</topology>
    </subcellularLocation>
</comment>
<dbReference type="PROSITE" id="PS51352">
    <property type="entry name" value="THIOREDOXIN_2"/>
    <property type="match status" value="1"/>
</dbReference>
<accession>A0A834LBD9</accession>
<dbReference type="InterPro" id="IPR036249">
    <property type="entry name" value="Thioredoxin-like_sf"/>
</dbReference>
<dbReference type="CDD" id="cd02961">
    <property type="entry name" value="PDI_a_family"/>
    <property type="match status" value="1"/>
</dbReference>
<dbReference type="AlphaFoldDB" id="A0A834LBD9"/>
<keyword evidence="6 10" id="KW-0472">Membrane</keyword>
<dbReference type="Pfam" id="PF00085">
    <property type="entry name" value="Thioredoxin"/>
    <property type="match status" value="1"/>
</dbReference>
<evidence type="ECO:0000256" key="3">
    <source>
        <dbReference type="ARBA" id="ARBA00022692"/>
    </source>
</evidence>
<proteinExistence type="inferred from homology"/>
<dbReference type="PANTHER" id="PTHR18929">
    <property type="entry name" value="PROTEIN DISULFIDE ISOMERASE"/>
    <property type="match status" value="1"/>
</dbReference>
<dbReference type="Pfam" id="PF13848">
    <property type="entry name" value="Thioredoxin_6"/>
    <property type="match status" value="1"/>
</dbReference>
<dbReference type="PANTHER" id="PTHR18929:SF218">
    <property type="entry name" value="PROTEIN DISULFIDE-ISOMERASE 5-2"/>
    <property type="match status" value="1"/>
</dbReference>
<dbReference type="GO" id="GO:0003756">
    <property type="term" value="F:protein disulfide isomerase activity"/>
    <property type="evidence" value="ECO:0007669"/>
    <property type="project" value="TreeGrafter"/>
</dbReference>
<evidence type="ECO:0000259" key="12">
    <source>
        <dbReference type="PROSITE" id="PS51352"/>
    </source>
</evidence>
<dbReference type="FunFam" id="3.40.30.10:FF:000107">
    <property type="entry name" value="Protein disulfide-isomerase 5-2"/>
    <property type="match status" value="1"/>
</dbReference>
<evidence type="ECO:0000313" key="14">
    <source>
        <dbReference type="Proteomes" id="UP000626092"/>
    </source>
</evidence>
<feature type="compositionally biased region" description="Polar residues" evidence="9">
    <location>
        <begin position="413"/>
        <end position="422"/>
    </location>
</feature>
<dbReference type="InterPro" id="IPR017937">
    <property type="entry name" value="Thioredoxin_CS"/>
</dbReference>
<dbReference type="FunFam" id="3.40.30.10:FF:000193">
    <property type="entry name" value="Protein disulfide isomerase-like 5-2"/>
    <property type="match status" value="1"/>
</dbReference>
<dbReference type="PROSITE" id="PS00194">
    <property type="entry name" value="THIOREDOXIN_1"/>
    <property type="match status" value="1"/>
</dbReference>
<feature type="region of interest" description="Disordered" evidence="9">
    <location>
        <begin position="405"/>
        <end position="435"/>
    </location>
</feature>
<organism evidence="13 14">
    <name type="scientific">Rhododendron simsii</name>
    <name type="common">Sims's rhododendron</name>
    <dbReference type="NCBI Taxonomy" id="118357"/>
    <lineage>
        <taxon>Eukaryota</taxon>
        <taxon>Viridiplantae</taxon>
        <taxon>Streptophyta</taxon>
        <taxon>Embryophyta</taxon>
        <taxon>Tracheophyta</taxon>
        <taxon>Spermatophyta</taxon>
        <taxon>Magnoliopsida</taxon>
        <taxon>eudicotyledons</taxon>
        <taxon>Gunneridae</taxon>
        <taxon>Pentapetalae</taxon>
        <taxon>asterids</taxon>
        <taxon>Ericales</taxon>
        <taxon>Ericaceae</taxon>
        <taxon>Ericoideae</taxon>
        <taxon>Rhodoreae</taxon>
        <taxon>Rhododendron</taxon>
    </lineage>
</organism>
<evidence type="ECO:0000256" key="6">
    <source>
        <dbReference type="ARBA" id="ARBA00023136"/>
    </source>
</evidence>
<keyword evidence="14" id="KW-1185">Reference proteome</keyword>